<evidence type="ECO:0000313" key="3">
    <source>
        <dbReference type="EMBL" id="GMT02054.1"/>
    </source>
</evidence>
<feature type="non-terminal residue" evidence="3">
    <location>
        <position position="1"/>
    </location>
</feature>
<gene>
    <name evidence="3" type="ORF">PENTCL1PPCAC_24228</name>
</gene>
<evidence type="ECO:0000313" key="4">
    <source>
        <dbReference type="Proteomes" id="UP001432027"/>
    </source>
</evidence>
<keyword evidence="4" id="KW-1185">Reference proteome</keyword>
<name>A0AAV5U6L9_9BILA</name>
<organism evidence="3 4">
    <name type="scientific">Pristionchus entomophagus</name>
    <dbReference type="NCBI Taxonomy" id="358040"/>
    <lineage>
        <taxon>Eukaryota</taxon>
        <taxon>Metazoa</taxon>
        <taxon>Ecdysozoa</taxon>
        <taxon>Nematoda</taxon>
        <taxon>Chromadorea</taxon>
        <taxon>Rhabditida</taxon>
        <taxon>Rhabditina</taxon>
        <taxon>Diplogasteromorpha</taxon>
        <taxon>Diplogasteroidea</taxon>
        <taxon>Neodiplogasteridae</taxon>
        <taxon>Pristionchus</taxon>
    </lineage>
</organism>
<evidence type="ECO:0000256" key="1">
    <source>
        <dbReference type="SAM" id="Coils"/>
    </source>
</evidence>
<evidence type="ECO:0000256" key="2">
    <source>
        <dbReference type="SAM" id="MobiDB-lite"/>
    </source>
</evidence>
<protein>
    <submittedName>
        <fullName evidence="3">Uncharacterized protein</fullName>
    </submittedName>
</protein>
<feature type="coiled-coil region" evidence="1">
    <location>
        <begin position="76"/>
        <end position="126"/>
    </location>
</feature>
<feature type="non-terminal residue" evidence="3">
    <location>
        <position position="148"/>
    </location>
</feature>
<proteinExistence type="predicted"/>
<dbReference type="AlphaFoldDB" id="A0AAV5U6L9"/>
<feature type="compositionally biased region" description="Basic and acidic residues" evidence="2">
    <location>
        <begin position="27"/>
        <end position="38"/>
    </location>
</feature>
<dbReference type="Proteomes" id="UP001432027">
    <property type="component" value="Unassembled WGS sequence"/>
</dbReference>
<sequence length="148" mass="16619">QLYSISSGLSELCRMMDGASNKAVRPSKRDAIVIKDEESTSDQPLAKSARRAAESVPSSEVVNLRKEVDKYQDACIAAKTDEIEFLKSLLDTTEKKDGEMTMEMEKNELAWENEVLTKEIDLMKEEHNDKMASLLSRASDSQTKDNAR</sequence>
<comment type="caution">
    <text evidence="3">The sequence shown here is derived from an EMBL/GenBank/DDBJ whole genome shotgun (WGS) entry which is preliminary data.</text>
</comment>
<feature type="region of interest" description="Disordered" evidence="2">
    <location>
        <begin position="18"/>
        <end position="57"/>
    </location>
</feature>
<reference evidence="3" key="1">
    <citation type="submission" date="2023-10" db="EMBL/GenBank/DDBJ databases">
        <title>Genome assembly of Pristionchus species.</title>
        <authorList>
            <person name="Yoshida K."/>
            <person name="Sommer R.J."/>
        </authorList>
    </citation>
    <scope>NUCLEOTIDE SEQUENCE</scope>
    <source>
        <strain evidence="3">RS0144</strain>
    </source>
</reference>
<accession>A0AAV5U6L9</accession>
<keyword evidence="1" id="KW-0175">Coiled coil</keyword>
<dbReference type="EMBL" id="BTSX01000005">
    <property type="protein sequence ID" value="GMT02054.1"/>
    <property type="molecule type" value="Genomic_DNA"/>
</dbReference>